<evidence type="ECO:0000313" key="5">
    <source>
        <dbReference type="Proteomes" id="UP000037088"/>
    </source>
</evidence>
<feature type="transmembrane region" description="Helical" evidence="1">
    <location>
        <begin position="21"/>
        <end position="40"/>
    </location>
</feature>
<feature type="transmembrane region" description="Helical" evidence="1">
    <location>
        <begin position="338"/>
        <end position="357"/>
    </location>
</feature>
<accession>A0A0L7T1A9</accession>
<sequence>MKFISLKVGLRKDRYLYFDPHMTFMLFLLMLIMMIGVALIKESVMNSYFFSDQLTIFSFMKYTYGFAMGNSYGSTAYFYKLLGFEQSSIVFALISSLILISVYTFIFVKVKGGTLNLIDLSVFLFFCFSSMINLTWQSKDFIVFLMIMPLLLTFYSRIGGLIIWTLFALFYAYYFRTYWFLFLIEFYGLLFMTRFISHAKWIFVMCILSLLVLAIGFQYGLGIDVDSFRTAVNEHRLERTGDGSNTLITPWVGSGNPIFGWINVTITWVTFYFPFPLILLLSPYYVLISFFIIIMFHRIWKTLHNALQTRGNPILIIFSLIIISFTVVQSIFEPDYGSYLRHLAPFYPLMFYVYLNFGKFKKED</sequence>
<keyword evidence="1" id="KW-1133">Transmembrane helix</keyword>
<keyword evidence="5" id="KW-1185">Reference proteome</keyword>
<feature type="transmembrane region" description="Helical" evidence="1">
    <location>
        <begin position="89"/>
        <end position="108"/>
    </location>
</feature>
<organism evidence="2 4">
    <name type="scientific">Winslowiella iniecta</name>
    <dbReference type="NCBI Taxonomy" id="1560201"/>
    <lineage>
        <taxon>Bacteria</taxon>
        <taxon>Pseudomonadati</taxon>
        <taxon>Pseudomonadota</taxon>
        <taxon>Gammaproteobacteria</taxon>
        <taxon>Enterobacterales</taxon>
        <taxon>Erwiniaceae</taxon>
        <taxon>Winslowiella</taxon>
    </lineage>
</organism>
<comment type="caution">
    <text evidence="2">The sequence shown here is derived from an EMBL/GenBank/DDBJ whole genome shotgun (WGS) entry which is preliminary data.</text>
</comment>
<dbReference type="RefSeq" id="WP_052897584.1">
    <property type="nucleotide sequence ID" value="NZ_JRXE01000003.1"/>
</dbReference>
<feature type="transmembrane region" description="Helical" evidence="1">
    <location>
        <begin position="142"/>
        <end position="171"/>
    </location>
</feature>
<dbReference type="AlphaFoldDB" id="A0A0L7T1A9"/>
<feature type="transmembrane region" description="Helical" evidence="1">
    <location>
        <begin position="312"/>
        <end position="332"/>
    </location>
</feature>
<dbReference type="Proteomes" id="UP000037088">
    <property type="component" value="Unassembled WGS sequence"/>
</dbReference>
<evidence type="ECO:0000313" key="4">
    <source>
        <dbReference type="Proteomes" id="UP000036851"/>
    </source>
</evidence>
<keyword evidence="1" id="KW-0812">Transmembrane</keyword>
<gene>
    <name evidence="3" type="ORF">NG42_02775</name>
    <name evidence="2" type="ORF">NG43_19120</name>
</gene>
<reference evidence="4 5" key="1">
    <citation type="journal article" date="2015" name="Int. J. Syst. Evol. Microbiol.">
        <title>Erwinia iniecta sp. nov., isolated from Russian wheat aphids (Diuraphis noxia).</title>
        <authorList>
            <person name="Campillo T."/>
            <person name="Luna E."/>
            <person name="Portier P."/>
            <person name="Fischer-Le Saux M."/>
            <person name="Lapitan N."/>
            <person name="Tisserat N.A."/>
            <person name="Leach J.E."/>
        </authorList>
    </citation>
    <scope>NUCLEOTIDE SEQUENCE [LARGE SCALE GENOMIC DNA]</scope>
    <source>
        <strain evidence="3 5">B120</strain>
        <strain evidence="2 4">B149</strain>
    </source>
</reference>
<proteinExistence type="predicted"/>
<evidence type="ECO:0000313" key="3">
    <source>
        <dbReference type="EMBL" id="KOC92146.1"/>
    </source>
</evidence>
<keyword evidence="1" id="KW-0472">Membrane</keyword>
<name>A0A0L7T1A9_9GAMM</name>
<dbReference type="Proteomes" id="UP000036851">
    <property type="component" value="Unassembled WGS sequence"/>
</dbReference>
<dbReference type="STRING" id="1560201.NG42_02775"/>
<dbReference type="EMBL" id="JRXF01000038">
    <property type="protein sequence ID" value="KOC89224.1"/>
    <property type="molecule type" value="Genomic_DNA"/>
</dbReference>
<feature type="transmembrane region" description="Helical" evidence="1">
    <location>
        <begin position="202"/>
        <end position="221"/>
    </location>
</feature>
<dbReference type="OrthoDB" id="9812433at2"/>
<dbReference type="PATRIC" id="fig|1560201.3.peg.596"/>
<protein>
    <submittedName>
        <fullName evidence="2">Uncharacterized protein</fullName>
    </submittedName>
</protein>
<dbReference type="EMBL" id="JRXE01000003">
    <property type="protein sequence ID" value="KOC92146.1"/>
    <property type="molecule type" value="Genomic_DNA"/>
</dbReference>
<feature type="transmembrane region" description="Helical" evidence="1">
    <location>
        <begin position="281"/>
        <end position="300"/>
    </location>
</feature>
<evidence type="ECO:0000256" key="1">
    <source>
        <dbReference type="SAM" id="Phobius"/>
    </source>
</evidence>
<feature type="transmembrane region" description="Helical" evidence="1">
    <location>
        <begin position="178"/>
        <end position="196"/>
    </location>
</feature>
<feature type="transmembrane region" description="Helical" evidence="1">
    <location>
        <begin position="115"/>
        <end position="136"/>
    </location>
</feature>
<evidence type="ECO:0000313" key="2">
    <source>
        <dbReference type="EMBL" id="KOC89224.1"/>
    </source>
</evidence>